<evidence type="ECO:0000256" key="1">
    <source>
        <dbReference type="SAM" id="MobiDB-lite"/>
    </source>
</evidence>
<dbReference type="AlphaFoldDB" id="A0A830EZN5"/>
<name>A0A830EZN5_9EURY</name>
<accession>A0A830EZN5</accession>
<feature type="region of interest" description="Disordered" evidence="1">
    <location>
        <begin position="334"/>
        <end position="353"/>
    </location>
</feature>
<keyword evidence="3" id="KW-1185">Reference proteome</keyword>
<feature type="compositionally biased region" description="Basic and acidic residues" evidence="1">
    <location>
        <begin position="183"/>
        <end position="197"/>
    </location>
</feature>
<feature type="region of interest" description="Disordered" evidence="1">
    <location>
        <begin position="38"/>
        <end position="69"/>
    </location>
</feature>
<feature type="region of interest" description="Disordered" evidence="1">
    <location>
        <begin position="180"/>
        <end position="200"/>
    </location>
</feature>
<evidence type="ECO:0000313" key="2">
    <source>
        <dbReference type="EMBL" id="GGL25419.1"/>
    </source>
</evidence>
<feature type="compositionally biased region" description="Basic and acidic residues" evidence="1">
    <location>
        <begin position="342"/>
        <end position="353"/>
    </location>
</feature>
<reference evidence="2 3" key="1">
    <citation type="journal article" date="2019" name="Int. J. Syst. Evol. Microbiol.">
        <title>The Global Catalogue of Microorganisms (GCM) 10K type strain sequencing project: providing services to taxonomists for standard genome sequencing and annotation.</title>
        <authorList>
            <consortium name="The Broad Institute Genomics Platform"/>
            <consortium name="The Broad Institute Genome Sequencing Center for Infectious Disease"/>
            <person name="Wu L."/>
            <person name="Ma J."/>
        </authorList>
    </citation>
    <scope>NUCLEOTIDE SEQUENCE [LARGE SCALE GENOMIC DNA]</scope>
    <source>
        <strain evidence="2 3">JCM 19585</strain>
    </source>
</reference>
<feature type="region of interest" description="Disordered" evidence="1">
    <location>
        <begin position="82"/>
        <end position="104"/>
    </location>
</feature>
<comment type="caution">
    <text evidence="2">The sequence shown here is derived from an EMBL/GenBank/DDBJ whole genome shotgun (WGS) entry which is preliminary data.</text>
</comment>
<dbReference type="Proteomes" id="UP000628840">
    <property type="component" value="Unassembled WGS sequence"/>
</dbReference>
<dbReference type="OrthoDB" id="381919at2157"/>
<evidence type="ECO:0000313" key="3">
    <source>
        <dbReference type="Proteomes" id="UP000628840"/>
    </source>
</evidence>
<proteinExistence type="predicted"/>
<feature type="compositionally biased region" description="Low complexity" evidence="1">
    <location>
        <begin position="54"/>
        <end position="69"/>
    </location>
</feature>
<sequence length="353" mass="39094">MDIVHKILADGDSTGYTLKRRRFLTGTAALGVAMTAGCSQNTGSRQTTTEEHTTTTTQHTDETTTTTEEQFGIEEAKQKRANLTETEKRDHYQSGLPLQQGYDLDYERVRRENDSRREQLIDITATVGDQYGGQVIKGTHAVADAISNLDWMGWDQDNIINFVTRYNSRPGQEVTVNYSTEDSEGRNLDGTIARDDGSGPQTYIKDIPNSELTDGDEGNFLATDIDGFNTLRKNAKENGNTFDEDDWRGIKLSLQSIVPGINGPTINDDGQSVADRNIIFDGDAMNYIGEAYDESAEAVNELSEEALEIDMATVPIRTSERYVGVTAGEDGLEVDSVYSQEEGEKKMREPVEL</sequence>
<protein>
    <submittedName>
        <fullName evidence="2">Uncharacterized protein</fullName>
    </submittedName>
</protein>
<dbReference type="EMBL" id="BMPF01000001">
    <property type="protein sequence ID" value="GGL25419.1"/>
    <property type="molecule type" value="Genomic_DNA"/>
</dbReference>
<organism evidence="2 3">
    <name type="scientific">Halarchaeum grantii</name>
    <dbReference type="NCBI Taxonomy" id="1193105"/>
    <lineage>
        <taxon>Archaea</taxon>
        <taxon>Methanobacteriati</taxon>
        <taxon>Methanobacteriota</taxon>
        <taxon>Stenosarchaea group</taxon>
        <taxon>Halobacteria</taxon>
        <taxon>Halobacteriales</taxon>
        <taxon>Halobacteriaceae</taxon>
    </lineage>
</organism>
<gene>
    <name evidence="2" type="ORF">GCM10009037_06260</name>
</gene>
<dbReference type="RefSeq" id="WP_188878701.1">
    <property type="nucleotide sequence ID" value="NZ_BMPF01000001.1"/>
</dbReference>